<evidence type="ECO:0000313" key="2">
    <source>
        <dbReference type="EMBL" id="MEN2791068.1"/>
    </source>
</evidence>
<feature type="transmembrane region" description="Helical" evidence="1">
    <location>
        <begin position="12"/>
        <end position="31"/>
    </location>
</feature>
<proteinExistence type="predicted"/>
<dbReference type="RefSeq" id="WP_343888866.1">
    <property type="nucleotide sequence ID" value="NZ_BAAAEH010000014.1"/>
</dbReference>
<feature type="transmembrane region" description="Helical" evidence="1">
    <location>
        <begin position="51"/>
        <end position="69"/>
    </location>
</feature>
<keyword evidence="3" id="KW-1185">Reference proteome</keyword>
<name>A0ABU9Y5J7_9SPHN</name>
<keyword evidence="1" id="KW-0812">Transmembrane</keyword>
<protein>
    <submittedName>
        <fullName evidence="2">Uncharacterized protein</fullName>
    </submittedName>
</protein>
<keyword evidence="1" id="KW-1133">Transmembrane helix</keyword>
<feature type="transmembrane region" description="Helical" evidence="1">
    <location>
        <begin position="120"/>
        <end position="137"/>
    </location>
</feature>
<comment type="caution">
    <text evidence="2">The sequence shown here is derived from an EMBL/GenBank/DDBJ whole genome shotgun (WGS) entry which is preliminary data.</text>
</comment>
<reference evidence="2 3" key="1">
    <citation type="submission" date="2024-05" db="EMBL/GenBank/DDBJ databases">
        <authorList>
            <person name="Liu Q."/>
            <person name="Xin Y.-H."/>
        </authorList>
    </citation>
    <scope>NUCLEOTIDE SEQUENCE [LARGE SCALE GENOMIC DNA]</scope>
    <source>
        <strain evidence="2 3">CGMCC 1.10181</strain>
    </source>
</reference>
<evidence type="ECO:0000313" key="3">
    <source>
        <dbReference type="Proteomes" id="UP001419910"/>
    </source>
</evidence>
<accession>A0ABU9Y5J7</accession>
<sequence>MASHADLADRIAWGRARAATVMALVFVAAQIGSFPDDLPLNRPQTLHLAAWIVWAAALLLFLSVGGGLWRGRRMRALLNDETTIDHRRRAMALGFWGTIATAALVYGLSFYEPITAREGARLIITFGIALALLRFGTLERKALKNG</sequence>
<gene>
    <name evidence="2" type="ORF">ABC974_15645</name>
</gene>
<evidence type="ECO:0000256" key="1">
    <source>
        <dbReference type="SAM" id="Phobius"/>
    </source>
</evidence>
<dbReference type="EMBL" id="JBDIME010000014">
    <property type="protein sequence ID" value="MEN2791068.1"/>
    <property type="molecule type" value="Genomic_DNA"/>
</dbReference>
<dbReference type="Proteomes" id="UP001419910">
    <property type="component" value="Unassembled WGS sequence"/>
</dbReference>
<feature type="transmembrane region" description="Helical" evidence="1">
    <location>
        <begin position="90"/>
        <end position="108"/>
    </location>
</feature>
<organism evidence="2 3">
    <name type="scientific">Sphingomonas oligophenolica</name>
    <dbReference type="NCBI Taxonomy" id="301154"/>
    <lineage>
        <taxon>Bacteria</taxon>
        <taxon>Pseudomonadati</taxon>
        <taxon>Pseudomonadota</taxon>
        <taxon>Alphaproteobacteria</taxon>
        <taxon>Sphingomonadales</taxon>
        <taxon>Sphingomonadaceae</taxon>
        <taxon>Sphingomonas</taxon>
    </lineage>
</organism>
<keyword evidence="1" id="KW-0472">Membrane</keyword>